<dbReference type="EMBL" id="JACSQJ010000004">
    <property type="protein sequence ID" value="MBD7988107.1"/>
    <property type="molecule type" value="Genomic_DNA"/>
</dbReference>
<dbReference type="Proteomes" id="UP000647183">
    <property type="component" value="Unassembled WGS sequence"/>
</dbReference>
<dbReference type="InterPro" id="IPR019734">
    <property type="entry name" value="TPR_rpt"/>
</dbReference>
<dbReference type="RefSeq" id="WP_191729317.1">
    <property type="nucleotide sequence ID" value="NZ_JACSQJ010000004.1"/>
</dbReference>
<dbReference type="SUPFAM" id="SSF48452">
    <property type="entry name" value="TPR-like"/>
    <property type="match status" value="1"/>
</dbReference>
<evidence type="ECO:0000256" key="1">
    <source>
        <dbReference type="ARBA" id="ARBA00022679"/>
    </source>
</evidence>
<reference evidence="2 3" key="1">
    <citation type="submission" date="2020-08" db="EMBL/GenBank/DDBJ databases">
        <title>A Genomic Blueprint of the Chicken Gut Microbiome.</title>
        <authorList>
            <person name="Gilroy R."/>
            <person name="Ravi A."/>
            <person name="Getino M."/>
            <person name="Pursley I."/>
            <person name="Horton D.L."/>
            <person name="Alikhan N.-F."/>
            <person name="Baker D."/>
            <person name="Gharbi K."/>
            <person name="Hall N."/>
            <person name="Watson M."/>
            <person name="Adriaenssens E.M."/>
            <person name="Foster-Nyarko E."/>
            <person name="Jarju S."/>
            <person name="Secka A."/>
            <person name="Antonio M."/>
            <person name="Oren A."/>
            <person name="Chaudhuri R."/>
            <person name="La Ragione R.M."/>
            <person name="Hildebrand F."/>
            <person name="Pallen M.J."/>
        </authorList>
    </citation>
    <scope>NUCLEOTIDE SEQUENCE [LARGE SCALE GENOMIC DNA]</scope>
    <source>
        <strain evidence="2 3">Sa2BVA3</strain>
    </source>
</reference>
<dbReference type="Pfam" id="PF13469">
    <property type="entry name" value="Sulfotransfer_3"/>
    <property type="match status" value="1"/>
</dbReference>
<protein>
    <submittedName>
        <fullName evidence="2">Sulfotransferase</fullName>
    </submittedName>
</protein>
<gene>
    <name evidence="2" type="ORF">H9645_08700</name>
</gene>
<dbReference type="PANTHER" id="PTHR12788:SF10">
    <property type="entry name" value="PROTEIN-TYROSINE SULFOTRANSFERASE"/>
    <property type="match status" value="1"/>
</dbReference>
<proteinExistence type="predicted"/>
<dbReference type="InterPro" id="IPR027417">
    <property type="entry name" value="P-loop_NTPase"/>
</dbReference>
<organism evidence="2 3">
    <name type="scientific">Luteimonas colneyensis</name>
    <dbReference type="NCBI Taxonomy" id="2762230"/>
    <lineage>
        <taxon>Bacteria</taxon>
        <taxon>Pseudomonadati</taxon>
        <taxon>Pseudomonadota</taxon>
        <taxon>Gammaproteobacteria</taxon>
        <taxon>Lysobacterales</taxon>
        <taxon>Lysobacteraceae</taxon>
        <taxon>Luteimonas</taxon>
    </lineage>
</organism>
<dbReference type="InterPro" id="IPR011990">
    <property type="entry name" value="TPR-like_helical_dom_sf"/>
</dbReference>
<accession>A0ABR8UJC0</accession>
<dbReference type="Gene3D" id="1.25.40.10">
    <property type="entry name" value="Tetratricopeptide repeat domain"/>
    <property type="match status" value="1"/>
</dbReference>
<evidence type="ECO:0000313" key="2">
    <source>
        <dbReference type="EMBL" id="MBD7988107.1"/>
    </source>
</evidence>
<comment type="caution">
    <text evidence="2">The sequence shown here is derived from an EMBL/GenBank/DDBJ whole genome shotgun (WGS) entry which is preliminary data.</text>
</comment>
<sequence>MTPPATGPEHARAAPDDAAATRARAWARANALAAARDWPGAADAYAALAGSEPGDAAAWIGLAKASGRAGRYRAMHAAALRAHAAGPREWPHALALARLLRDLHETRALAALSTAMAGFAEAAGPDEFVALADLLVDEDLHDEALTWLDRAVDRAPSHAPARYVRGSTRLFLGDMAGARDDLRQAIAAAPHFAHAHRRLSQLRAQDRPGAAARVERLRDERARVAPGSEHDIHFSHALFDELHDLGRHDEAWPELERGMRAKRATLRYDVEDDLRLAEAIRDRCDAGFITGAGQVPDAEAPSPVFIVGLFRSGSTVLERMLGGHPAVAEGGESMGFAAALRLAADHRGRGPVDAGLLGRLDAIDWPALGRDFMAANAWRARGRALWTEKLPTNALLLGCIARALPGARFIHAVRAPMDVCFSNLRMLYGGFAPWSYDQRELAAWHQAHARLMAHWHAVLGPRLLDVRHDALLREPEAVMRGVLDHLGLDFDPDVLRPERSGGAVATASAAQVRAGLRAPGPPEWRPYLDRLGPLVAGLGLDDPTGSGRPA</sequence>
<keyword evidence="3" id="KW-1185">Reference proteome</keyword>
<keyword evidence="1" id="KW-0808">Transferase</keyword>
<name>A0ABR8UJC0_9GAMM</name>
<evidence type="ECO:0000313" key="3">
    <source>
        <dbReference type="Proteomes" id="UP000647183"/>
    </source>
</evidence>
<dbReference type="SMART" id="SM00028">
    <property type="entry name" value="TPR"/>
    <property type="match status" value="2"/>
</dbReference>
<dbReference type="PANTHER" id="PTHR12788">
    <property type="entry name" value="PROTEIN-TYROSINE SULFOTRANSFERASE 2"/>
    <property type="match status" value="1"/>
</dbReference>
<dbReference type="SUPFAM" id="SSF52540">
    <property type="entry name" value="P-loop containing nucleoside triphosphate hydrolases"/>
    <property type="match status" value="1"/>
</dbReference>
<dbReference type="InterPro" id="IPR026634">
    <property type="entry name" value="TPST-like"/>
</dbReference>
<dbReference type="Gene3D" id="3.40.50.300">
    <property type="entry name" value="P-loop containing nucleotide triphosphate hydrolases"/>
    <property type="match status" value="1"/>
</dbReference>